<accession>A0A3N4HCL6</accession>
<name>A0A3N4HCL6_ASCIM</name>
<protein>
    <submittedName>
        <fullName evidence="1">Uncharacterized protein</fullName>
    </submittedName>
</protein>
<keyword evidence="2" id="KW-1185">Reference proteome</keyword>
<dbReference type="Proteomes" id="UP000275078">
    <property type="component" value="Unassembled WGS sequence"/>
</dbReference>
<evidence type="ECO:0000313" key="2">
    <source>
        <dbReference type="Proteomes" id="UP000275078"/>
    </source>
</evidence>
<gene>
    <name evidence="1" type="ORF">BJ508DRAFT_315965</name>
</gene>
<evidence type="ECO:0000313" key="1">
    <source>
        <dbReference type="EMBL" id="RPA71046.1"/>
    </source>
</evidence>
<sequence>MEETLARPTITLRNTFPLAPFRILDPQLCRQDLSAVCRGYPIAKKYPAIDFRELQNIAGPTQVMAAQAITSQVRPSTNYKPHPCDICLFPLRERIVATLLSLGILDTFDLNKKSNSRGRPDKDYLDLEIGSRFQTAYALSIFYPLTGTPRPVLA</sequence>
<reference evidence="1 2" key="1">
    <citation type="journal article" date="2018" name="Nat. Ecol. Evol.">
        <title>Pezizomycetes genomes reveal the molecular basis of ectomycorrhizal truffle lifestyle.</title>
        <authorList>
            <person name="Murat C."/>
            <person name="Payen T."/>
            <person name="Noel B."/>
            <person name="Kuo A."/>
            <person name="Morin E."/>
            <person name="Chen J."/>
            <person name="Kohler A."/>
            <person name="Krizsan K."/>
            <person name="Balestrini R."/>
            <person name="Da Silva C."/>
            <person name="Montanini B."/>
            <person name="Hainaut M."/>
            <person name="Levati E."/>
            <person name="Barry K.W."/>
            <person name="Belfiori B."/>
            <person name="Cichocki N."/>
            <person name="Clum A."/>
            <person name="Dockter R.B."/>
            <person name="Fauchery L."/>
            <person name="Guy J."/>
            <person name="Iotti M."/>
            <person name="Le Tacon F."/>
            <person name="Lindquist E.A."/>
            <person name="Lipzen A."/>
            <person name="Malagnac F."/>
            <person name="Mello A."/>
            <person name="Molinier V."/>
            <person name="Miyauchi S."/>
            <person name="Poulain J."/>
            <person name="Riccioni C."/>
            <person name="Rubini A."/>
            <person name="Sitrit Y."/>
            <person name="Splivallo R."/>
            <person name="Traeger S."/>
            <person name="Wang M."/>
            <person name="Zifcakova L."/>
            <person name="Wipf D."/>
            <person name="Zambonelli A."/>
            <person name="Paolocci F."/>
            <person name="Nowrousian M."/>
            <person name="Ottonello S."/>
            <person name="Baldrian P."/>
            <person name="Spatafora J.W."/>
            <person name="Henrissat B."/>
            <person name="Nagy L.G."/>
            <person name="Aury J.M."/>
            <person name="Wincker P."/>
            <person name="Grigoriev I.V."/>
            <person name="Bonfante P."/>
            <person name="Martin F.M."/>
        </authorList>
    </citation>
    <scope>NUCLEOTIDE SEQUENCE [LARGE SCALE GENOMIC DNA]</scope>
    <source>
        <strain evidence="1 2">RN42</strain>
    </source>
</reference>
<dbReference type="AlphaFoldDB" id="A0A3N4HCL6"/>
<organism evidence="1 2">
    <name type="scientific">Ascobolus immersus RN42</name>
    <dbReference type="NCBI Taxonomy" id="1160509"/>
    <lineage>
        <taxon>Eukaryota</taxon>
        <taxon>Fungi</taxon>
        <taxon>Dikarya</taxon>
        <taxon>Ascomycota</taxon>
        <taxon>Pezizomycotina</taxon>
        <taxon>Pezizomycetes</taxon>
        <taxon>Pezizales</taxon>
        <taxon>Ascobolaceae</taxon>
        <taxon>Ascobolus</taxon>
    </lineage>
</organism>
<dbReference type="EMBL" id="ML119983">
    <property type="protein sequence ID" value="RPA71046.1"/>
    <property type="molecule type" value="Genomic_DNA"/>
</dbReference>
<proteinExistence type="predicted"/>